<accession>A0A1Y1VN26</accession>
<organism evidence="2 3">
    <name type="scientific">Piromyces finnis</name>
    <dbReference type="NCBI Taxonomy" id="1754191"/>
    <lineage>
        <taxon>Eukaryota</taxon>
        <taxon>Fungi</taxon>
        <taxon>Fungi incertae sedis</taxon>
        <taxon>Chytridiomycota</taxon>
        <taxon>Chytridiomycota incertae sedis</taxon>
        <taxon>Neocallimastigomycetes</taxon>
        <taxon>Neocallimastigales</taxon>
        <taxon>Neocallimastigaceae</taxon>
        <taxon>Piromyces</taxon>
    </lineage>
</organism>
<keyword evidence="1" id="KW-1133">Transmembrane helix</keyword>
<dbReference type="AlphaFoldDB" id="A0A1Y1VN26"/>
<reference evidence="2 3" key="1">
    <citation type="submission" date="2016-08" db="EMBL/GenBank/DDBJ databases">
        <title>Genomes of anaerobic fungi encode conserved fungal cellulosomes for biomass hydrolysis.</title>
        <authorList>
            <consortium name="DOE Joint Genome Institute"/>
            <person name="Haitjema C.H."/>
            <person name="Gilmore S.P."/>
            <person name="Henske J.K."/>
            <person name="Solomon K.V."/>
            <person name="De Groot R."/>
            <person name="Kuo A."/>
            <person name="Mondo S.J."/>
            <person name="Salamov A.A."/>
            <person name="Labutti K."/>
            <person name="Zhao Z."/>
            <person name="Chiniquy J."/>
            <person name="Barry K."/>
            <person name="Brewer H.M."/>
            <person name="Purvine S.O."/>
            <person name="Wright A.T."/>
            <person name="Boxma B."/>
            <person name="Van Alen T."/>
            <person name="Hackstein J.H."/>
            <person name="Baker S.E."/>
            <person name="Grigoriev I.V."/>
            <person name="O'Malley M.A."/>
        </authorList>
    </citation>
    <scope>NUCLEOTIDE SEQUENCE [LARGE SCALE GENOMIC DNA]</scope>
    <source>
        <strain evidence="3">finn</strain>
    </source>
</reference>
<evidence type="ECO:0000313" key="3">
    <source>
        <dbReference type="Proteomes" id="UP000193719"/>
    </source>
</evidence>
<proteinExistence type="predicted"/>
<keyword evidence="1" id="KW-0812">Transmembrane</keyword>
<dbReference type="EMBL" id="MCFH01000002">
    <property type="protein sequence ID" value="ORX60022.1"/>
    <property type="molecule type" value="Genomic_DNA"/>
</dbReference>
<gene>
    <name evidence="2" type="ORF">BCR36DRAFT_579468</name>
</gene>
<sequence>MVKADLHLYKYFIFIVNTFIVPVIQGFTIYTRVLSTNSLIELMEKGKKYIGNTI</sequence>
<evidence type="ECO:0000256" key="1">
    <source>
        <dbReference type="SAM" id="Phobius"/>
    </source>
</evidence>
<protein>
    <submittedName>
        <fullName evidence="2">Uncharacterized protein</fullName>
    </submittedName>
</protein>
<dbReference type="Proteomes" id="UP000193719">
    <property type="component" value="Unassembled WGS sequence"/>
</dbReference>
<comment type="caution">
    <text evidence="2">The sequence shown here is derived from an EMBL/GenBank/DDBJ whole genome shotgun (WGS) entry which is preliminary data.</text>
</comment>
<evidence type="ECO:0000313" key="2">
    <source>
        <dbReference type="EMBL" id="ORX60022.1"/>
    </source>
</evidence>
<keyword evidence="1" id="KW-0472">Membrane</keyword>
<keyword evidence="3" id="KW-1185">Reference proteome</keyword>
<name>A0A1Y1VN26_9FUNG</name>
<reference evidence="2 3" key="2">
    <citation type="submission" date="2016-08" db="EMBL/GenBank/DDBJ databases">
        <title>Pervasive Adenine N6-methylation of Active Genes in Fungi.</title>
        <authorList>
            <consortium name="DOE Joint Genome Institute"/>
            <person name="Mondo S.J."/>
            <person name="Dannebaum R.O."/>
            <person name="Kuo R.C."/>
            <person name="Labutti K."/>
            <person name="Haridas S."/>
            <person name="Kuo A."/>
            <person name="Salamov A."/>
            <person name="Ahrendt S.R."/>
            <person name="Lipzen A."/>
            <person name="Sullivan W."/>
            <person name="Andreopoulos W.B."/>
            <person name="Clum A."/>
            <person name="Lindquist E."/>
            <person name="Daum C."/>
            <person name="Ramamoorthy G.K."/>
            <person name="Gryganskyi A."/>
            <person name="Culley D."/>
            <person name="Magnuson J.K."/>
            <person name="James T.Y."/>
            <person name="O'Malley M.A."/>
            <person name="Stajich J.E."/>
            <person name="Spatafora J.W."/>
            <person name="Visel A."/>
            <person name="Grigoriev I.V."/>
        </authorList>
    </citation>
    <scope>NUCLEOTIDE SEQUENCE [LARGE SCALE GENOMIC DNA]</scope>
    <source>
        <strain evidence="3">finn</strain>
    </source>
</reference>
<feature type="transmembrane region" description="Helical" evidence="1">
    <location>
        <begin position="12"/>
        <end position="33"/>
    </location>
</feature>